<dbReference type="Pfam" id="PF00743">
    <property type="entry name" value="FMO-like"/>
    <property type="match status" value="1"/>
</dbReference>
<dbReference type="PANTHER" id="PTHR43098:SF3">
    <property type="entry name" value="L-ORNITHINE N(5)-MONOOXYGENASE-RELATED"/>
    <property type="match status" value="1"/>
</dbReference>
<dbReference type="Gene3D" id="3.10.450.40">
    <property type="match status" value="2"/>
</dbReference>
<keyword evidence="7" id="KW-0479">Metal-binding</keyword>
<dbReference type="Gene3D" id="2.70.98.20">
    <property type="entry name" value="Copper amine oxidase, catalytic domain"/>
    <property type="match status" value="1"/>
</dbReference>
<comment type="similarity">
    <text evidence="3">Belongs to the copper/topaquinone oxidase family.</text>
</comment>
<dbReference type="GO" id="GO:0048038">
    <property type="term" value="F:quinone binding"/>
    <property type="evidence" value="ECO:0007669"/>
    <property type="project" value="InterPro"/>
</dbReference>
<organism evidence="16 17">
    <name type="scientific">Zymoseptoria brevis</name>
    <dbReference type="NCBI Taxonomy" id="1047168"/>
    <lineage>
        <taxon>Eukaryota</taxon>
        <taxon>Fungi</taxon>
        <taxon>Dikarya</taxon>
        <taxon>Ascomycota</taxon>
        <taxon>Pezizomycotina</taxon>
        <taxon>Dothideomycetes</taxon>
        <taxon>Dothideomycetidae</taxon>
        <taxon>Mycosphaerellales</taxon>
        <taxon>Mycosphaerellaceae</taxon>
        <taxon>Zymoseptoria</taxon>
    </lineage>
</organism>
<comment type="similarity">
    <text evidence="4">Belongs to the FAD-binding monooxygenase family.</text>
</comment>
<evidence type="ECO:0000256" key="7">
    <source>
        <dbReference type="ARBA" id="ARBA00022723"/>
    </source>
</evidence>
<dbReference type="Gene3D" id="3.50.50.60">
    <property type="entry name" value="FAD/NAD(P)-binding domain"/>
    <property type="match status" value="2"/>
</dbReference>
<accession>A0A0F4GFR7</accession>
<dbReference type="SUPFAM" id="SSF54416">
    <property type="entry name" value="Amine oxidase N-terminal region"/>
    <property type="match status" value="2"/>
</dbReference>
<keyword evidence="17" id="KW-1185">Reference proteome</keyword>
<evidence type="ECO:0000256" key="9">
    <source>
        <dbReference type="ARBA" id="ARBA00022827"/>
    </source>
</evidence>
<dbReference type="PROSITE" id="PS01164">
    <property type="entry name" value="COPPER_AMINE_OXID_1"/>
    <property type="match status" value="1"/>
</dbReference>
<keyword evidence="12" id="KW-0186">Copper</keyword>
<dbReference type="InterPro" id="IPR036188">
    <property type="entry name" value="FAD/NAD-bd_sf"/>
</dbReference>
<comment type="cofactor">
    <cofactor evidence="2">
        <name>FAD</name>
        <dbReference type="ChEBI" id="CHEBI:57692"/>
    </cofactor>
</comment>
<evidence type="ECO:0000313" key="16">
    <source>
        <dbReference type="EMBL" id="KJX95005.1"/>
    </source>
</evidence>
<evidence type="ECO:0000256" key="6">
    <source>
        <dbReference type="ARBA" id="ARBA00022630"/>
    </source>
</evidence>
<dbReference type="GO" id="GO:0009308">
    <property type="term" value="P:amine metabolic process"/>
    <property type="evidence" value="ECO:0007669"/>
    <property type="project" value="InterPro"/>
</dbReference>
<dbReference type="InterPro" id="IPR049948">
    <property type="entry name" value="Cu_Am_ox_TPQ-bd"/>
</dbReference>
<keyword evidence="9" id="KW-0274">FAD</keyword>
<evidence type="ECO:0000313" key="17">
    <source>
        <dbReference type="Proteomes" id="UP000033647"/>
    </source>
</evidence>
<feature type="domain" description="Copper amine oxidase catalytic" evidence="15">
    <location>
        <begin position="799"/>
        <end position="1199"/>
    </location>
</feature>
<comment type="caution">
    <text evidence="16">The sequence shown here is derived from an EMBL/GenBank/DDBJ whole genome shotgun (WGS) entry which is preliminary data.</text>
</comment>
<keyword evidence="8" id="KW-0801">TPQ</keyword>
<sequence length="1234" mass="138236">MGSVGDPKPERILKTDLHQYGTRRDTTGPYADNLDLDVLIIGAGFGGAYSLHECRKQGFKTILYDAGQGFGGTWRWNVYPGARVDSPVPIYELAIPEVYKDFYWTTNYPGWDELQRYFDHADKVLGLSKDCAFETVVIGAEFDKVEGKWTVETQDGRTAKARFLIVAAGFAAKRYIPDVPGLDSFKGTIHHTSFWPAEGVDYKGKKVAVIGTGASGVQCIQEMGPEVSSLTVYQRTPNLALPMGKRPLSREEQDAMKPLYSTIHEMRERCFAGFHYDLCERNTFDDNEEEREAHFNKLWEQAGFALWLGGYKDYLFDQKSNRESYNYWRKQQSKRVKNEEKKKVLFPEEPPHPFGVKRPCLEQNYYEVLDQDNVTIVNINEENGTPIERFTERGIVANGEEREFDIIALATGFDVVTGGMTNMGLKSIHGTYLKDEWKAAANTFLGTTISGYPNLFHIYGSHGPTLLSNGPSAVEIQVRWIRDAIKQIERQGLKYVNPTKEASDEWKKRINDLAAPSLFPTTRSTYMGGSVPGKAFEMTCYSGGVNAYGPEIRGYLSGWKGFETVKLAKDIVLGEHDGELVMIREIALQEPPKKELVKFLDLEHSGSLTDASPRPSRLAAVSYDVIGSDKIPYFHESVVDVEKKFRVKHEVIGKEHHAPLKLAEFDVLVETVKASPEFAEAMKEFDIPSNFEIVVEPWPYGGPEVDDKDNVRTFQGLIFAQDLSNKNPDSNFYAYPLPLIPVMDINTRKIIRIDRLATGGKGDSMSGKTHSKRILDHCTAAEYVPELLPNGVRTDLKTLNVVQPDGASFTVTDDSLVEWQKWRFRVSFNPREGAVIHDVWYDGRSILHRLAISEMSVPYADARAPFHRKQAFDFGDGGAGNCANNLSLGCDCLGTIHYFDGVGITGDSQVWPQKNVICLHEQDNGIGWKHTNWRTGRAVVTRNRELVVQFIITLANYEYIFAYKFNQSAGIDIETRATGIVSCVNIDAGKVSDYGNVVSPGVLAQNHQHIFAVRMNPAIDGHANTVIQEESLPVPMNPETNPRGNYYEVKRTPFTKASWADAQPMNNRVFKIVNEAKLNPISGKPVGFKFVPPATQLLLADPESVQAQRALFAKHHVWVTKHVDDELFAGGRYTLQSKREVGGVADAVERGDNVQNEDIVVWSVFGLTHNPRVEDWPVMPVEIHQIQLRPADFFTANPSNDVPSNRNLESRLVVNGNGVNGHETNGFNGDACCN</sequence>
<evidence type="ECO:0000256" key="4">
    <source>
        <dbReference type="ARBA" id="ARBA00010139"/>
    </source>
</evidence>
<evidence type="ECO:0000256" key="2">
    <source>
        <dbReference type="ARBA" id="ARBA00001974"/>
    </source>
</evidence>
<evidence type="ECO:0000259" key="15">
    <source>
        <dbReference type="Pfam" id="PF01179"/>
    </source>
</evidence>
<evidence type="ECO:0000256" key="1">
    <source>
        <dbReference type="ARBA" id="ARBA00001935"/>
    </source>
</evidence>
<comment type="subunit">
    <text evidence="5">Homodimer.</text>
</comment>
<dbReference type="InterPro" id="IPR050775">
    <property type="entry name" value="FAD-binding_Monooxygenases"/>
</dbReference>
<comment type="cofactor">
    <cofactor evidence="1">
        <name>Cu cation</name>
        <dbReference type="ChEBI" id="CHEBI:23378"/>
    </cofactor>
</comment>
<dbReference type="STRING" id="1047168.A0A0F4GFR7"/>
<dbReference type="GO" id="GO:0008131">
    <property type="term" value="F:primary methylamine oxidase activity"/>
    <property type="evidence" value="ECO:0007669"/>
    <property type="project" value="InterPro"/>
</dbReference>
<dbReference type="OrthoDB" id="5379943at2759"/>
<evidence type="ECO:0000256" key="8">
    <source>
        <dbReference type="ARBA" id="ARBA00022772"/>
    </source>
</evidence>
<gene>
    <name evidence="16" type="ORF">TI39_contig4143g00002</name>
</gene>
<proteinExistence type="inferred from homology"/>
<dbReference type="GO" id="GO:0050660">
    <property type="term" value="F:flavin adenine dinucleotide binding"/>
    <property type="evidence" value="ECO:0007669"/>
    <property type="project" value="InterPro"/>
</dbReference>
<keyword evidence="13" id="KW-0503">Monooxygenase</keyword>
<dbReference type="Pfam" id="PF01179">
    <property type="entry name" value="Cu_amine_oxid"/>
    <property type="match status" value="1"/>
</dbReference>
<keyword evidence="14" id="KW-1015">Disulfide bond</keyword>
<evidence type="ECO:0000256" key="5">
    <source>
        <dbReference type="ARBA" id="ARBA00011738"/>
    </source>
</evidence>
<protein>
    <recommendedName>
        <fullName evidence="15">Copper amine oxidase catalytic domain-containing protein</fullName>
    </recommendedName>
</protein>
<dbReference type="GO" id="GO:0005507">
    <property type="term" value="F:copper ion binding"/>
    <property type="evidence" value="ECO:0007669"/>
    <property type="project" value="InterPro"/>
</dbReference>
<keyword evidence="11" id="KW-0560">Oxidoreductase</keyword>
<name>A0A0F4GFR7_9PEZI</name>
<dbReference type="InterPro" id="IPR036460">
    <property type="entry name" value="Cu_amine_oxidase_C_sf"/>
</dbReference>
<evidence type="ECO:0000256" key="11">
    <source>
        <dbReference type="ARBA" id="ARBA00023002"/>
    </source>
</evidence>
<dbReference type="InterPro" id="IPR015798">
    <property type="entry name" value="Cu_amine_oxidase_C"/>
</dbReference>
<evidence type="ECO:0000256" key="3">
    <source>
        <dbReference type="ARBA" id="ARBA00007983"/>
    </source>
</evidence>
<dbReference type="InterPro" id="IPR020946">
    <property type="entry name" value="Flavin_mOase-like"/>
</dbReference>
<dbReference type="SUPFAM" id="SSF49998">
    <property type="entry name" value="Amine oxidase catalytic domain"/>
    <property type="match status" value="1"/>
</dbReference>
<keyword evidence="6" id="KW-0285">Flavoprotein</keyword>
<evidence type="ECO:0000256" key="13">
    <source>
        <dbReference type="ARBA" id="ARBA00023033"/>
    </source>
</evidence>
<dbReference type="EMBL" id="LAFY01004102">
    <property type="protein sequence ID" value="KJX95005.1"/>
    <property type="molecule type" value="Genomic_DNA"/>
</dbReference>
<dbReference type="GO" id="GO:0004499">
    <property type="term" value="F:N,N-dimethylaniline monooxygenase activity"/>
    <property type="evidence" value="ECO:0007669"/>
    <property type="project" value="InterPro"/>
</dbReference>
<dbReference type="InterPro" id="IPR016182">
    <property type="entry name" value="Cu_amine_oxidase_N-reg"/>
</dbReference>
<keyword evidence="10" id="KW-0521">NADP</keyword>
<dbReference type="PANTHER" id="PTHR43098">
    <property type="entry name" value="L-ORNITHINE N(5)-MONOOXYGENASE-RELATED"/>
    <property type="match status" value="1"/>
</dbReference>
<reference evidence="16 17" key="1">
    <citation type="submission" date="2015-03" db="EMBL/GenBank/DDBJ databases">
        <title>RNA-seq based gene annotation and comparative genomics of four Zymoseptoria species reveal species-specific pathogenicity related genes and transposable element activity.</title>
        <authorList>
            <person name="Grandaubert J."/>
            <person name="Bhattacharyya A."/>
            <person name="Stukenbrock E.H."/>
        </authorList>
    </citation>
    <scope>NUCLEOTIDE SEQUENCE [LARGE SCALE GENOMIC DNA]</scope>
    <source>
        <strain evidence="16 17">Zb18110</strain>
    </source>
</reference>
<dbReference type="Proteomes" id="UP000033647">
    <property type="component" value="Unassembled WGS sequence"/>
</dbReference>
<dbReference type="AlphaFoldDB" id="A0A0F4GFR7"/>
<evidence type="ECO:0000256" key="10">
    <source>
        <dbReference type="ARBA" id="ARBA00022857"/>
    </source>
</evidence>
<dbReference type="FunFam" id="2.70.98.20:FF:000001">
    <property type="entry name" value="Amine oxidase"/>
    <property type="match status" value="1"/>
</dbReference>
<dbReference type="GO" id="GO:0050661">
    <property type="term" value="F:NADP binding"/>
    <property type="evidence" value="ECO:0007669"/>
    <property type="project" value="InterPro"/>
</dbReference>
<evidence type="ECO:0000256" key="14">
    <source>
        <dbReference type="ARBA" id="ARBA00023157"/>
    </source>
</evidence>
<evidence type="ECO:0000256" key="12">
    <source>
        <dbReference type="ARBA" id="ARBA00023008"/>
    </source>
</evidence>
<dbReference type="SUPFAM" id="SSF51905">
    <property type="entry name" value="FAD/NAD(P)-binding domain"/>
    <property type="match status" value="2"/>
</dbReference>